<dbReference type="OrthoDB" id="3070404at2759"/>
<sequence length="239" mass="27061">MQALGHPLQHHGAFCRMSTSGEVSPSPPSLPLVFTEWTREPIFELGDDTPRTTKHMRLCIEEASNKVGLDKENTKAAEQFFNVLFIKLQSIEKLLQDGMQVFQEPDSHHATLLLDTGFKSHLQTKIVGVYCLLTSRHILLKWSKLLCGQNLIRQNPDLFNVPDNFFDNQTLAVQLQKLVTEGLASARCSIKAKLNHSLEKKSKGVQAKPQPIRTLCCLAIPRMEIKGAHWTRYHAENRI</sequence>
<protein>
    <submittedName>
        <fullName evidence="1">Uncharacterized protein</fullName>
    </submittedName>
</protein>
<evidence type="ECO:0000313" key="2">
    <source>
        <dbReference type="Proteomes" id="UP001049176"/>
    </source>
</evidence>
<proteinExistence type="predicted"/>
<name>A0A9P7UNL2_9AGAR</name>
<dbReference type="RefSeq" id="XP_043003517.1">
    <property type="nucleotide sequence ID" value="XM_043158174.1"/>
</dbReference>
<dbReference type="AlphaFoldDB" id="A0A9P7UNL2"/>
<keyword evidence="2" id="KW-1185">Reference proteome</keyword>
<dbReference type="GeneID" id="66082100"/>
<accession>A0A9P7UNL2</accession>
<gene>
    <name evidence="1" type="ORF">E1B28_013025</name>
</gene>
<reference evidence="1" key="1">
    <citation type="journal article" date="2021" name="Genome Biol. Evol.">
        <title>The assembled and annotated genome of the fairy-ring fungus Marasmius oreades.</title>
        <authorList>
            <person name="Hiltunen M."/>
            <person name="Ament-Velasquez S.L."/>
            <person name="Johannesson H."/>
        </authorList>
    </citation>
    <scope>NUCLEOTIDE SEQUENCE</scope>
    <source>
        <strain evidence="1">03SP1</strain>
    </source>
</reference>
<organism evidence="1 2">
    <name type="scientific">Marasmius oreades</name>
    <name type="common">fairy-ring Marasmius</name>
    <dbReference type="NCBI Taxonomy" id="181124"/>
    <lineage>
        <taxon>Eukaryota</taxon>
        <taxon>Fungi</taxon>
        <taxon>Dikarya</taxon>
        <taxon>Basidiomycota</taxon>
        <taxon>Agaricomycotina</taxon>
        <taxon>Agaricomycetes</taxon>
        <taxon>Agaricomycetidae</taxon>
        <taxon>Agaricales</taxon>
        <taxon>Marasmiineae</taxon>
        <taxon>Marasmiaceae</taxon>
        <taxon>Marasmius</taxon>
    </lineage>
</organism>
<comment type="caution">
    <text evidence="1">The sequence shown here is derived from an EMBL/GenBank/DDBJ whole genome shotgun (WGS) entry which is preliminary data.</text>
</comment>
<evidence type="ECO:0000313" key="1">
    <source>
        <dbReference type="EMBL" id="KAG7087046.1"/>
    </source>
</evidence>
<dbReference type="Proteomes" id="UP001049176">
    <property type="component" value="Chromosome 9"/>
</dbReference>
<dbReference type="EMBL" id="CM032189">
    <property type="protein sequence ID" value="KAG7087046.1"/>
    <property type="molecule type" value="Genomic_DNA"/>
</dbReference>
<dbReference type="KEGG" id="more:E1B28_013025"/>